<dbReference type="EMBL" id="CAJPDS010000016">
    <property type="protein sequence ID" value="CAF9915616.1"/>
    <property type="molecule type" value="Genomic_DNA"/>
</dbReference>
<accession>A0A8H3EZS6</accession>
<dbReference type="AlphaFoldDB" id="A0A8H3EZS6"/>
<gene>
    <name evidence="1" type="ORF">HETSPECPRED_002538</name>
</gene>
<proteinExistence type="predicted"/>
<dbReference type="InterPro" id="IPR027796">
    <property type="entry name" value="OTT_1508_deam-like"/>
</dbReference>
<name>A0A8H3EZS6_9LECA</name>
<reference evidence="1" key="1">
    <citation type="submission" date="2021-03" db="EMBL/GenBank/DDBJ databases">
        <authorList>
            <person name="Tagirdzhanova G."/>
        </authorList>
    </citation>
    <scope>NUCLEOTIDE SEQUENCE</scope>
</reference>
<dbReference type="Proteomes" id="UP000664521">
    <property type="component" value="Unassembled WGS sequence"/>
</dbReference>
<dbReference type="Pfam" id="PF14441">
    <property type="entry name" value="OTT_1508_deam"/>
    <property type="match status" value="1"/>
</dbReference>
<comment type="caution">
    <text evidence="1">The sequence shown here is derived from an EMBL/GenBank/DDBJ whole genome shotgun (WGS) entry which is preliminary data.</text>
</comment>
<evidence type="ECO:0000313" key="2">
    <source>
        <dbReference type="Proteomes" id="UP000664521"/>
    </source>
</evidence>
<protein>
    <submittedName>
        <fullName evidence="1">Uncharacterized protein</fullName>
    </submittedName>
</protein>
<evidence type="ECO:0000313" key="1">
    <source>
        <dbReference type="EMBL" id="CAF9915616.1"/>
    </source>
</evidence>
<dbReference type="OrthoDB" id="5395290at2759"/>
<sequence length="390" mass="43826">MIYRAQNDVCAVSLWHGKQNDITIMWAKNDSNRPTVGESQYLTTLLAMISQQAEPLQILHLVTIQCAEKGSTTCQGMDEILSLETSQEEAADLKLILVDAGQIDEDDTLQGLITWFLNRLRDVKKTDTTGEGSLFHLVVLADLLTAHLTPERCSRIFNPIQVRSLHKVRAYLKVIDDALDDCRRTKIMTLRAEQILPPPQRQLTVYTRTEDAVNSLIPYLPTSQPKLSFEQIRNQYRSASKGSGTPLETHQITGSQHCELTLALYLLKRKTRHGIARSSSIGCSKAMCHWCHLYVDELNRLYPDRRTVLSRTHGKQVKGWLPPAQVDAPRDSVLKNIGASVEEILGNVWSAQNSVFASLGSGSPDADLEDPNELDDYWKDLMRDVPRLGP</sequence>
<organism evidence="1 2">
    <name type="scientific">Heterodermia speciosa</name>
    <dbReference type="NCBI Taxonomy" id="116794"/>
    <lineage>
        <taxon>Eukaryota</taxon>
        <taxon>Fungi</taxon>
        <taxon>Dikarya</taxon>
        <taxon>Ascomycota</taxon>
        <taxon>Pezizomycotina</taxon>
        <taxon>Lecanoromycetes</taxon>
        <taxon>OSLEUM clade</taxon>
        <taxon>Lecanoromycetidae</taxon>
        <taxon>Caliciales</taxon>
        <taxon>Physciaceae</taxon>
        <taxon>Heterodermia</taxon>
    </lineage>
</organism>
<keyword evidence="2" id="KW-1185">Reference proteome</keyword>